<dbReference type="Pfam" id="PF00665">
    <property type="entry name" value="rve"/>
    <property type="match status" value="1"/>
</dbReference>
<keyword evidence="3" id="KW-0540">Nuclease</keyword>
<dbReference type="Gene3D" id="3.30.420.10">
    <property type="entry name" value="Ribonuclease H-like superfamily/Ribonuclease H"/>
    <property type="match status" value="2"/>
</dbReference>
<feature type="domain" description="RNase H type-1" evidence="10">
    <location>
        <begin position="598"/>
        <end position="727"/>
    </location>
</feature>
<organism evidence="12 13">
    <name type="scientific">Prunus dulcis</name>
    <name type="common">Almond</name>
    <name type="synonym">Amygdalus dulcis</name>
    <dbReference type="NCBI Taxonomy" id="3755"/>
    <lineage>
        <taxon>Eukaryota</taxon>
        <taxon>Viridiplantae</taxon>
        <taxon>Streptophyta</taxon>
        <taxon>Embryophyta</taxon>
        <taxon>Tracheophyta</taxon>
        <taxon>Spermatophyta</taxon>
        <taxon>Magnoliopsida</taxon>
        <taxon>eudicotyledons</taxon>
        <taxon>Gunneridae</taxon>
        <taxon>Pentapetalae</taxon>
        <taxon>rosids</taxon>
        <taxon>fabids</taxon>
        <taxon>Rosales</taxon>
        <taxon>Rosaceae</taxon>
        <taxon>Amygdaloideae</taxon>
        <taxon>Amygdaleae</taxon>
        <taxon>Prunus</taxon>
    </lineage>
</organism>
<feature type="region of interest" description="Disordered" evidence="8">
    <location>
        <begin position="1022"/>
        <end position="1052"/>
    </location>
</feature>
<dbReference type="PANTHER" id="PTHR37984">
    <property type="entry name" value="PROTEIN CBG26694"/>
    <property type="match status" value="1"/>
</dbReference>
<dbReference type="Pfam" id="PF00078">
    <property type="entry name" value="RVT_1"/>
    <property type="match status" value="1"/>
</dbReference>
<feature type="compositionally biased region" description="Polar residues" evidence="8">
    <location>
        <begin position="913"/>
        <end position="925"/>
    </location>
</feature>
<feature type="compositionally biased region" description="Low complexity" evidence="8">
    <location>
        <begin position="81"/>
        <end position="91"/>
    </location>
</feature>
<dbReference type="PANTHER" id="PTHR37984:SF5">
    <property type="entry name" value="PROTEIN NYNRIN-LIKE"/>
    <property type="match status" value="1"/>
</dbReference>
<keyword evidence="4" id="KW-0255">Endonuclease</keyword>
<reference evidence="12 13" key="1">
    <citation type="journal article" date="2022" name="G3 (Bethesda)">
        <title>Whole-genome sequence and methylome profiling of the almond [Prunus dulcis (Mill.) D.A. Webb] cultivar 'Nonpareil'.</title>
        <authorList>
            <person name="D'Amico-Willman K.M."/>
            <person name="Ouma W.Z."/>
            <person name="Meulia T."/>
            <person name="Sideli G.M."/>
            <person name="Gradziel T.M."/>
            <person name="Fresnedo-Ramirez J."/>
        </authorList>
    </citation>
    <scope>NUCLEOTIDE SEQUENCE [LARGE SCALE GENOMIC DNA]</scope>
    <source>
        <strain evidence="12">Clone GOH B32 T37-40</strain>
    </source>
</reference>
<dbReference type="InterPro" id="IPR041373">
    <property type="entry name" value="RT_RNaseH"/>
</dbReference>
<dbReference type="PROSITE" id="PS50994">
    <property type="entry name" value="INTEGRASE"/>
    <property type="match status" value="1"/>
</dbReference>
<feature type="region of interest" description="Disordered" evidence="8">
    <location>
        <begin position="81"/>
        <end position="132"/>
    </location>
</feature>
<gene>
    <name evidence="12" type="ORF">L3X38_010963</name>
</gene>
<dbReference type="Pfam" id="PF13456">
    <property type="entry name" value="RVT_3"/>
    <property type="match status" value="1"/>
</dbReference>
<protein>
    <submittedName>
        <fullName evidence="12">Uncharacterized protein</fullName>
    </submittedName>
</protein>
<dbReference type="InterPro" id="IPR043502">
    <property type="entry name" value="DNA/RNA_pol_sf"/>
</dbReference>
<evidence type="ECO:0000256" key="5">
    <source>
        <dbReference type="ARBA" id="ARBA00022801"/>
    </source>
</evidence>
<sequence>MGTTSVPTFISEEGFPFGRQAGASPALPPCTPFENTPSTQTTAEAELVVQIASLRKDMARLQEHNHLLSSKVDETQQLLHQQHTQNIQTTHSSESLQTPHRRRKYGKAARATPAPSKQLVVPTPRDQPHVPKKVYSDCRHRLNNREAERQRSPIRINARLRESRMNALGGKSPIRKPVRQKRRSYDAERYEAMRTEVDKLQTIGFIREAPYPVWLANSVMVRKTTGGWRMCQDYTDLNKACPKDSFPLPRIDQLVDTNAGHELLSFMDAYSGYNQIFMHPPDSEHTAFITDKGLYCYNVMPFGLKNAGATYQRLVNKIFAGYIGNIMEVYVDDILVKSRTAEEHLQNLSIMFGILKDYRMRLNSKKCAFGVSSGKFLGFMISHRGIEANPEKIKAIIDMERPKTTNDIQSHTGRVAALTRFISKATDKCVPFFKALKWGKQNITWIAECDKAFQDLKNYMSKAPCCQNHSLEKFSTSTFRKALQSAELRYPPLEQLALALVVSARRLRPYFQAHGIKVQTNQPLRQVLQKPEISGRLIKWAIELGEFDIQFVPRPAEKGQAVADFISELTPSIAQPAPEAVTETGLPDALDTERVDTTTPVWGLHVDGLANQQGCGAGLVLTTPDGLKIEYALRFNFRTSNNEAEYEALLAGLRLAKSMNAQQIRIHSDSQLIVNQVTADFAAKDASMYAYLSTAHRLLQSFQAYEIKQIPRGENSHADALARLASAINDKVGRKVPVEILARPSTGDYVLREIHNGVCGDHSGSLSLAYKAFRQGYFWPTMHQDANTLVKRCDKCQRFGNIPHILAEPLTPIVSPWPFAQWGLDLIGPMPQGKGQVEYAVVAVDYFTKWVEAEPLATITAAKIEDFVWTHICCRFGILYAIITDNGRQFDSELFRQFCTRLKINLFFASPAHPQSNGQGRSNKQNSEEATETAAGQGEGSLAEKGSRSAMGHSDVLPNVHWRNPFFLGFWVGGSALRHDPYRSLYVSTLLPKDTCHAHNPLLQSHIGNMSIEHASQGLYKETPFPKRKGQKPTSDRTIASNPTVRSRPNLQNVYSKPCGTYRNFRIGNQRSWAPWAHLTQFGKFDRPVDRASSEAIPSSKTRS</sequence>
<dbReference type="CDD" id="cd09279">
    <property type="entry name" value="RNase_HI_like"/>
    <property type="match status" value="1"/>
</dbReference>
<evidence type="ECO:0000256" key="4">
    <source>
        <dbReference type="ARBA" id="ARBA00022759"/>
    </source>
</evidence>
<evidence type="ECO:0000259" key="11">
    <source>
        <dbReference type="PROSITE" id="PS50994"/>
    </source>
</evidence>
<dbReference type="GO" id="GO:0004523">
    <property type="term" value="F:RNA-DNA hybrid ribonuclease activity"/>
    <property type="evidence" value="ECO:0007669"/>
    <property type="project" value="InterPro"/>
</dbReference>
<feature type="domain" description="Reverse transcriptase" evidence="9">
    <location>
        <begin position="138"/>
        <end position="381"/>
    </location>
</feature>
<evidence type="ECO:0000256" key="2">
    <source>
        <dbReference type="ARBA" id="ARBA00022695"/>
    </source>
</evidence>
<keyword evidence="2" id="KW-0548">Nucleotidyltransferase</keyword>
<dbReference type="PROSITE" id="PS50879">
    <property type="entry name" value="RNASE_H_1"/>
    <property type="match status" value="1"/>
</dbReference>
<dbReference type="SUPFAM" id="SSF53098">
    <property type="entry name" value="Ribonuclease H-like"/>
    <property type="match status" value="2"/>
</dbReference>
<evidence type="ECO:0000256" key="7">
    <source>
        <dbReference type="SAM" id="Coils"/>
    </source>
</evidence>
<dbReference type="GO" id="GO:0003676">
    <property type="term" value="F:nucleic acid binding"/>
    <property type="evidence" value="ECO:0007669"/>
    <property type="project" value="InterPro"/>
</dbReference>
<feature type="coiled-coil region" evidence="7">
    <location>
        <begin position="44"/>
        <end position="71"/>
    </location>
</feature>
<proteinExistence type="predicted"/>
<evidence type="ECO:0000313" key="13">
    <source>
        <dbReference type="Proteomes" id="UP001054821"/>
    </source>
</evidence>
<dbReference type="InterPro" id="IPR012337">
    <property type="entry name" value="RNaseH-like_sf"/>
</dbReference>
<dbReference type="SUPFAM" id="SSF56672">
    <property type="entry name" value="DNA/RNA polymerases"/>
    <property type="match status" value="1"/>
</dbReference>
<evidence type="ECO:0000259" key="9">
    <source>
        <dbReference type="PROSITE" id="PS50878"/>
    </source>
</evidence>
<dbReference type="AlphaFoldDB" id="A0AAD4ZDU2"/>
<dbReference type="CDD" id="cd01647">
    <property type="entry name" value="RT_LTR"/>
    <property type="match status" value="1"/>
</dbReference>
<feature type="domain" description="Integrase catalytic" evidence="11">
    <location>
        <begin position="814"/>
        <end position="919"/>
    </location>
</feature>
<evidence type="ECO:0000256" key="1">
    <source>
        <dbReference type="ARBA" id="ARBA00022679"/>
    </source>
</evidence>
<dbReference type="EMBL" id="JAJFAZ020000002">
    <property type="protein sequence ID" value="KAI5343087.1"/>
    <property type="molecule type" value="Genomic_DNA"/>
</dbReference>
<dbReference type="Proteomes" id="UP001054821">
    <property type="component" value="Chromosome 2"/>
</dbReference>
<dbReference type="Gene3D" id="1.10.340.70">
    <property type="match status" value="1"/>
</dbReference>
<dbReference type="InterPro" id="IPR001584">
    <property type="entry name" value="Integrase_cat-core"/>
</dbReference>
<evidence type="ECO:0000313" key="12">
    <source>
        <dbReference type="EMBL" id="KAI5343087.1"/>
    </source>
</evidence>
<evidence type="ECO:0000256" key="6">
    <source>
        <dbReference type="ARBA" id="ARBA00022918"/>
    </source>
</evidence>
<evidence type="ECO:0000256" key="3">
    <source>
        <dbReference type="ARBA" id="ARBA00022722"/>
    </source>
</evidence>
<dbReference type="InterPro" id="IPR002156">
    <property type="entry name" value="RNaseH_domain"/>
</dbReference>
<dbReference type="Pfam" id="PF17921">
    <property type="entry name" value="Integrase_H2C2"/>
    <property type="match status" value="1"/>
</dbReference>
<dbReference type="InterPro" id="IPR041588">
    <property type="entry name" value="Integrase_H2C2"/>
</dbReference>
<evidence type="ECO:0000256" key="8">
    <source>
        <dbReference type="SAM" id="MobiDB-lite"/>
    </source>
</evidence>
<dbReference type="InterPro" id="IPR043128">
    <property type="entry name" value="Rev_trsase/Diguanyl_cyclase"/>
</dbReference>
<keyword evidence="1" id="KW-0808">Transferase</keyword>
<comment type="caution">
    <text evidence="12">The sequence shown here is derived from an EMBL/GenBank/DDBJ whole genome shotgun (WGS) entry which is preliminary data.</text>
</comment>
<dbReference type="Pfam" id="PF17917">
    <property type="entry name" value="RT_RNaseH"/>
    <property type="match status" value="1"/>
</dbReference>
<keyword evidence="13" id="KW-1185">Reference proteome</keyword>
<dbReference type="GO" id="GO:0015074">
    <property type="term" value="P:DNA integration"/>
    <property type="evidence" value="ECO:0007669"/>
    <property type="project" value="InterPro"/>
</dbReference>
<keyword evidence="7" id="KW-0175">Coiled coil</keyword>
<dbReference type="InterPro" id="IPR000477">
    <property type="entry name" value="RT_dom"/>
</dbReference>
<accession>A0AAD4ZDU2</accession>
<feature type="compositionally biased region" description="Polar residues" evidence="8">
    <location>
        <begin position="1032"/>
        <end position="1052"/>
    </location>
</feature>
<dbReference type="Gene3D" id="3.10.10.10">
    <property type="entry name" value="HIV Type 1 Reverse Transcriptase, subunit A, domain 1"/>
    <property type="match status" value="1"/>
</dbReference>
<dbReference type="GO" id="GO:0003964">
    <property type="term" value="F:RNA-directed DNA polymerase activity"/>
    <property type="evidence" value="ECO:0007669"/>
    <property type="project" value="UniProtKB-KW"/>
</dbReference>
<feature type="region of interest" description="Disordered" evidence="8">
    <location>
        <begin position="913"/>
        <end position="950"/>
    </location>
</feature>
<keyword evidence="5" id="KW-0378">Hydrolase</keyword>
<dbReference type="Gene3D" id="3.30.70.270">
    <property type="match status" value="2"/>
</dbReference>
<name>A0AAD4ZDU2_PRUDU</name>
<dbReference type="InterPro" id="IPR050951">
    <property type="entry name" value="Retrovirus_Pol_polyprotein"/>
</dbReference>
<dbReference type="InterPro" id="IPR036397">
    <property type="entry name" value="RNaseH_sf"/>
</dbReference>
<dbReference type="PROSITE" id="PS50878">
    <property type="entry name" value="RT_POL"/>
    <property type="match status" value="1"/>
</dbReference>
<evidence type="ECO:0000259" key="10">
    <source>
        <dbReference type="PROSITE" id="PS50879"/>
    </source>
</evidence>
<keyword evidence="6" id="KW-0695">RNA-directed DNA polymerase</keyword>